<dbReference type="Proteomes" id="UP001202328">
    <property type="component" value="Unassembled WGS sequence"/>
</dbReference>
<dbReference type="AlphaFoldDB" id="A0AAD4XQS0"/>
<dbReference type="EMBL" id="JAJJMB010006268">
    <property type="protein sequence ID" value="KAI3935431.1"/>
    <property type="molecule type" value="Genomic_DNA"/>
</dbReference>
<keyword evidence="2" id="KW-1185">Reference proteome</keyword>
<feature type="non-terminal residue" evidence="1">
    <location>
        <position position="1"/>
    </location>
</feature>
<sequence>VVRVSIEVLLQLKGDIDLIEKPAATQPQGGPLYDLPSRGRTWCTQHIIFLFVRFFCAIAVHKYSGGTLSDIQPRIKALCMEDPISKGQVNDRFTETRGVFAVGSWHVMGTINRTVMHYNLINHTLDDVCRRLPCCSHLLGFLLRHKWRSTELLFLDGQAK</sequence>
<evidence type="ECO:0000313" key="1">
    <source>
        <dbReference type="EMBL" id="KAI3935431.1"/>
    </source>
</evidence>
<reference evidence="1" key="1">
    <citation type="submission" date="2022-04" db="EMBL/GenBank/DDBJ databases">
        <title>A functionally conserved STORR gene fusion in Papaver species that diverged 16.8 million years ago.</title>
        <authorList>
            <person name="Catania T."/>
        </authorList>
    </citation>
    <scope>NUCLEOTIDE SEQUENCE</scope>
    <source>
        <strain evidence="1">S-188037</strain>
    </source>
</reference>
<comment type="caution">
    <text evidence="1">The sequence shown here is derived from an EMBL/GenBank/DDBJ whole genome shotgun (WGS) entry which is preliminary data.</text>
</comment>
<accession>A0AAD4XQS0</accession>
<organism evidence="1 2">
    <name type="scientific">Papaver atlanticum</name>
    <dbReference type="NCBI Taxonomy" id="357466"/>
    <lineage>
        <taxon>Eukaryota</taxon>
        <taxon>Viridiplantae</taxon>
        <taxon>Streptophyta</taxon>
        <taxon>Embryophyta</taxon>
        <taxon>Tracheophyta</taxon>
        <taxon>Spermatophyta</taxon>
        <taxon>Magnoliopsida</taxon>
        <taxon>Ranunculales</taxon>
        <taxon>Papaveraceae</taxon>
        <taxon>Papaveroideae</taxon>
        <taxon>Papaver</taxon>
    </lineage>
</organism>
<name>A0AAD4XQS0_9MAGN</name>
<gene>
    <name evidence="1" type="ORF">MKW98_027571</name>
</gene>
<evidence type="ECO:0000313" key="2">
    <source>
        <dbReference type="Proteomes" id="UP001202328"/>
    </source>
</evidence>
<proteinExistence type="predicted"/>
<protein>
    <submittedName>
        <fullName evidence="1">Uncharacterized protein</fullName>
    </submittedName>
</protein>